<dbReference type="SUPFAM" id="SSF53335">
    <property type="entry name" value="S-adenosyl-L-methionine-dependent methyltransferases"/>
    <property type="match status" value="1"/>
</dbReference>
<reference evidence="3" key="1">
    <citation type="journal article" date="2019" name="Int. J. Syst. Evol. Microbiol.">
        <title>The Global Catalogue of Microorganisms (GCM) 10K type strain sequencing project: providing services to taxonomists for standard genome sequencing and annotation.</title>
        <authorList>
            <consortium name="The Broad Institute Genomics Platform"/>
            <consortium name="The Broad Institute Genome Sequencing Center for Infectious Disease"/>
            <person name="Wu L."/>
            <person name="Ma J."/>
        </authorList>
    </citation>
    <scope>NUCLEOTIDE SEQUENCE [LARGE SCALE GENOMIC DNA]</scope>
    <source>
        <strain evidence="3">CGMCC 1.12931</strain>
    </source>
</reference>
<dbReference type="EMBL" id="BMGM01000002">
    <property type="protein sequence ID" value="GGE27634.1"/>
    <property type="molecule type" value="Genomic_DNA"/>
</dbReference>
<dbReference type="GO" id="GO:0032259">
    <property type="term" value="P:methylation"/>
    <property type="evidence" value="ECO:0007669"/>
    <property type="project" value="UniProtKB-KW"/>
</dbReference>
<sequence length="237" mass="27046">MNIKNDVFGNAIADYFAAPNSAKITVHSPDFEDDEIPVSYLFRHFSEMPKIEQKALQLCKGKTLDVGCGAGSHSLYLQKQDLNITSIDTSSKAIQTCLKRGIKQANIIDFFKLELQKFDTLLFLMNGIGIVGKLENMNSFFEKIKEVLNPNGQVLLDSSDLMYLYEDAEENVKDSPIYYGEMEYQTSYLSFKSKPFNWLYIDFESLAFLADLHGFKAEKIMNGPHYDYLARITFNTD</sequence>
<dbReference type="Gene3D" id="3.40.50.150">
    <property type="entry name" value="Vaccinia Virus protein VP39"/>
    <property type="match status" value="1"/>
</dbReference>
<dbReference type="RefSeq" id="WP_188457555.1">
    <property type="nucleotide sequence ID" value="NZ_BMGM01000002.1"/>
</dbReference>
<accession>A0ABQ1SEK4</accession>
<dbReference type="CDD" id="cd02440">
    <property type="entry name" value="AdoMet_MTases"/>
    <property type="match status" value="1"/>
</dbReference>
<dbReference type="Pfam" id="PF13847">
    <property type="entry name" value="Methyltransf_31"/>
    <property type="match status" value="1"/>
</dbReference>
<evidence type="ECO:0000313" key="3">
    <source>
        <dbReference type="Proteomes" id="UP000599179"/>
    </source>
</evidence>
<evidence type="ECO:0000259" key="1">
    <source>
        <dbReference type="Pfam" id="PF13847"/>
    </source>
</evidence>
<keyword evidence="2" id="KW-0808">Transferase</keyword>
<name>A0ABQ1SEK4_9FLAO</name>
<proteinExistence type="predicted"/>
<keyword evidence="3" id="KW-1185">Reference proteome</keyword>
<gene>
    <name evidence="2" type="ORF">GCM10010832_05430</name>
</gene>
<feature type="domain" description="Methyltransferase" evidence="1">
    <location>
        <begin position="62"/>
        <end position="181"/>
    </location>
</feature>
<comment type="caution">
    <text evidence="2">The sequence shown here is derived from an EMBL/GenBank/DDBJ whole genome shotgun (WGS) entry which is preliminary data.</text>
</comment>
<keyword evidence="2" id="KW-0489">Methyltransferase</keyword>
<dbReference type="InterPro" id="IPR029063">
    <property type="entry name" value="SAM-dependent_MTases_sf"/>
</dbReference>
<dbReference type="InterPro" id="IPR025714">
    <property type="entry name" value="Methyltranfer_dom"/>
</dbReference>
<protein>
    <submittedName>
        <fullName evidence="2">SAM-dependent methyltransferase</fullName>
    </submittedName>
</protein>
<dbReference type="Proteomes" id="UP000599179">
    <property type="component" value="Unassembled WGS sequence"/>
</dbReference>
<organism evidence="2 3">
    <name type="scientific">Psychroflexus planctonicus</name>
    <dbReference type="NCBI Taxonomy" id="1526575"/>
    <lineage>
        <taxon>Bacteria</taxon>
        <taxon>Pseudomonadati</taxon>
        <taxon>Bacteroidota</taxon>
        <taxon>Flavobacteriia</taxon>
        <taxon>Flavobacteriales</taxon>
        <taxon>Flavobacteriaceae</taxon>
        <taxon>Psychroflexus</taxon>
    </lineage>
</organism>
<evidence type="ECO:0000313" key="2">
    <source>
        <dbReference type="EMBL" id="GGE27634.1"/>
    </source>
</evidence>
<dbReference type="GO" id="GO:0008168">
    <property type="term" value="F:methyltransferase activity"/>
    <property type="evidence" value="ECO:0007669"/>
    <property type="project" value="UniProtKB-KW"/>
</dbReference>